<evidence type="ECO:0000256" key="1">
    <source>
        <dbReference type="ARBA" id="ARBA00004123"/>
    </source>
</evidence>
<dbReference type="GO" id="GO:0005655">
    <property type="term" value="C:nucleolar ribonuclease P complex"/>
    <property type="evidence" value="ECO:0007669"/>
    <property type="project" value="InterPro"/>
</dbReference>
<feature type="domain" description="POP1 C-terminal" evidence="7">
    <location>
        <begin position="773"/>
        <end position="847"/>
    </location>
</feature>
<dbReference type="GO" id="GO:0000172">
    <property type="term" value="C:ribonuclease MRP complex"/>
    <property type="evidence" value="ECO:0007669"/>
    <property type="project" value="InterPro"/>
</dbReference>
<dbReference type="PANTHER" id="PTHR22731:SF3">
    <property type="entry name" value="RIBONUCLEASES P_MRP PROTEIN SUBUNIT POP1"/>
    <property type="match status" value="1"/>
</dbReference>
<feature type="compositionally biased region" description="Basic residues" evidence="4">
    <location>
        <begin position="88"/>
        <end position="97"/>
    </location>
</feature>
<dbReference type="Pfam" id="PF06978">
    <property type="entry name" value="POP1_N"/>
    <property type="match status" value="1"/>
</dbReference>
<dbReference type="GO" id="GO:0001682">
    <property type="term" value="P:tRNA 5'-leader removal"/>
    <property type="evidence" value="ECO:0007669"/>
    <property type="project" value="InterPro"/>
</dbReference>
<keyword evidence="2" id="KW-0819">tRNA processing</keyword>
<evidence type="ECO:0000259" key="6">
    <source>
        <dbReference type="Pfam" id="PF08170"/>
    </source>
</evidence>
<dbReference type="InterPro" id="IPR009723">
    <property type="entry name" value="Pop1_N"/>
</dbReference>
<evidence type="ECO:0000313" key="8">
    <source>
        <dbReference type="EMBL" id="PAN22703.1"/>
    </source>
</evidence>
<dbReference type="PANTHER" id="PTHR22731">
    <property type="entry name" value="RIBONUCLEASES P/MRP PROTEIN SUBUNIT POP1"/>
    <property type="match status" value="1"/>
</dbReference>
<reference evidence="8" key="1">
    <citation type="submission" date="2018-04" db="EMBL/GenBank/DDBJ databases">
        <title>WGS assembly of Panicum hallii.</title>
        <authorList>
            <person name="Lovell J."/>
            <person name="Jenkins J."/>
            <person name="Lowry D."/>
            <person name="Mamidi S."/>
            <person name="Sreedasyam A."/>
            <person name="Weng X."/>
            <person name="Barry K."/>
            <person name="Bonette J."/>
            <person name="Campitelli B."/>
            <person name="Daum C."/>
            <person name="Gordon S."/>
            <person name="Gould B."/>
            <person name="Lipzen A."/>
            <person name="Macqueen A."/>
            <person name="Palacio-Mejia J."/>
            <person name="Plott C."/>
            <person name="Shakirov E."/>
            <person name="Shu S."/>
            <person name="Yoshinaga Y."/>
            <person name="Zane M."/>
            <person name="Rokhsar D."/>
            <person name="Grimwood J."/>
            <person name="Schmutz J."/>
            <person name="Juenger T."/>
        </authorList>
    </citation>
    <scope>NUCLEOTIDE SEQUENCE [LARGE SCALE GENOMIC DNA]</scope>
    <source>
        <strain evidence="8">FIL2</strain>
    </source>
</reference>
<gene>
    <name evidence="8" type="ORF">PAHAL_4G038900</name>
</gene>
<evidence type="ECO:0000256" key="4">
    <source>
        <dbReference type="SAM" id="MobiDB-lite"/>
    </source>
</evidence>
<dbReference type="Pfam" id="PF08170">
    <property type="entry name" value="POPLD"/>
    <property type="match status" value="1"/>
</dbReference>
<organism evidence="8">
    <name type="scientific">Panicum hallii</name>
    <dbReference type="NCBI Taxonomy" id="206008"/>
    <lineage>
        <taxon>Eukaryota</taxon>
        <taxon>Viridiplantae</taxon>
        <taxon>Streptophyta</taxon>
        <taxon>Embryophyta</taxon>
        <taxon>Tracheophyta</taxon>
        <taxon>Spermatophyta</taxon>
        <taxon>Magnoliopsida</taxon>
        <taxon>Liliopsida</taxon>
        <taxon>Poales</taxon>
        <taxon>Poaceae</taxon>
        <taxon>PACMAD clade</taxon>
        <taxon>Panicoideae</taxon>
        <taxon>Panicodae</taxon>
        <taxon>Paniceae</taxon>
        <taxon>Panicinae</taxon>
        <taxon>Panicum</taxon>
        <taxon>Panicum sect. Panicum</taxon>
    </lineage>
</organism>
<protein>
    <recommendedName>
        <fullName evidence="9">Pop1 N-terminal domain-containing protein</fullName>
    </recommendedName>
</protein>
<dbReference type="EMBL" id="CM008049">
    <property type="protein sequence ID" value="PAN22703.1"/>
    <property type="molecule type" value="Genomic_DNA"/>
</dbReference>
<evidence type="ECO:0000256" key="3">
    <source>
        <dbReference type="ARBA" id="ARBA00023242"/>
    </source>
</evidence>
<feature type="compositionally biased region" description="Basic residues" evidence="4">
    <location>
        <begin position="48"/>
        <end position="64"/>
    </location>
</feature>
<evidence type="ECO:0000259" key="7">
    <source>
        <dbReference type="Pfam" id="PF22770"/>
    </source>
</evidence>
<evidence type="ECO:0000256" key="2">
    <source>
        <dbReference type="ARBA" id="ARBA00022694"/>
    </source>
</evidence>
<dbReference type="Proteomes" id="UP000243499">
    <property type="component" value="Chromosome 4"/>
</dbReference>
<evidence type="ECO:0000259" key="5">
    <source>
        <dbReference type="Pfam" id="PF06978"/>
    </source>
</evidence>
<dbReference type="InterPro" id="IPR012590">
    <property type="entry name" value="POPLD_dom"/>
</dbReference>
<feature type="domain" description="POPLD" evidence="6">
    <location>
        <begin position="512"/>
        <end position="588"/>
    </location>
</feature>
<evidence type="ECO:0008006" key="9">
    <source>
        <dbReference type="Google" id="ProtNLM"/>
    </source>
</evidence>
<dbReference type="Pfam" id="PF22770">
    <property type="entry name" value="POP1_C"/>
    <property type="match status" value="1"/>
</dbReference>
<comment type="subcellular location">
    <subcellularLocation>
        <location evidence="1">Nucleus</location>
    </subcellularLocation>
</comment>
<dbReference type="InterPro" id="IPR055079">
    <property type="entry name" value="POP1_C"/>
</dbReference>
<feature type="domain" description="Pop1 N-terminal" evidence="5">
    <location>
        <begin position="117"/>
        <end position="174"/>
    </location>
</feature>
<dbReference type="InterPro" id="IPR039182">
    <property type="entry name" value="Pop1"/>
</dbReference>
<name>A0A2S3HGZ3_9POAL</name>
<proteinExistence type="predicted"/>
<feature type="region of interest" description="Disordered" evidence="4">
    <location>
        <begin position="33"/>
        <end position="110"/>
    </location>
</feature>
<dbReference type="Gramene" id="PAN22703">
    <property type="protein sequence ID" value="PAN22703"/>
    <property type="gene ID" value="PAHAL_4G038900"/>
</dbReference>
<sequence length="858" mass="95758">MAGVPPPPRQLEVRRFAAARAGELRSLHAAISAHLDDGGGRFRQQPRSARRRTTGHLPSKRRRRGSGEDAAGTGEVGSAGEGSSAPRKLSRRVRRRRELAGNPAEGFSVAGDGARRLRTHLWHAKRFSMERQWGFILPVGAQGRGRGSRSVLKRLKNGTIVHDSSYFIPIELDGPEDSLLSILRMVLHPSPSDKTTDLKHLQDQVMRGVCYENAMLWDVGSPHSQIVGPVTYMWRPFSRENDKSETEGDLSTAHSFDEKSRSSLRRQLWIWIHPVALDDGLSAIRFACERQFQDSGGVVKCCSLEGKIARLEVMGCKAMRSLKKMLHPIKASKINMVPDTNHKSTSTDTSPDSSTVPHLLEASIIDHAEILQPGAILSMIVHDPREVSVKGTVSSSKLVSLDKENEGLEDVVPNADEALSEVGNMLSSMWMHPGKHDIFLSDCRELWDSSQNINPPVAEEVLCTEKQRDRIKFFCLDSGNDQGQTTQEKDSFSRSCPVVLLKHAKKGMPSLGWSIILPLSWVKPFWLFLVSHGAHVIGLRERRWIATKFRMPCFPYDYPDSKAYESYMSKEAAAFDKAVECRPAAKRPPTVPVPPLWHCIMACFHNDDGILSGLEVDDLVRANIVSPKNSSVNSESGDAEPSQAKVASLQLRVPRTIQILRQYVKEFDMKYLSLSSDMVTHTDKPDLTSNVTIKMTCSVCLTRVLIRAFKEGSFEEGAVVCAPLPSDLPAWKIRSEEECVEKWELQLPQSHVSSYFSWFDPSIGSLQLPKDDAARDAFRWPIGFVTTGFVHGSNGQDAVAVAFCEAKLLAVLRRQQWAHENLQNRDICVLVRNARSAAYRRALATIILEHQESDLEFL</sequence>
<keyword evidence="3" id="KW-0539">Nucleus</keyword>
<dbReference type="AlphaFoldDB" id="A0A2S3HGZ3"/>
<accession>A0A2S3HGZ3</accession>